<reference evidence="1 2" key="1">
    <citation type="submission" date="2014-06" db="EMBL/GenBank/DDBJ databases">
        <title>Whole Genome Sequences of Three Symbiotic Endozoicomonas Bacteria.</title>
        <authorList>
            <person name="Neave M.J."/>
            <person name="Apprill A."/>
            <person name="Voolstra C.R."/>
        </authorList>
    </citation>
    <scope>NUCLEOTIDE SEQUENCE [LARGE SCALE GENOMIC DNA]</scope>
    <source>
        <strain evidence="1 2">LMG 24815</strain>
    </source>
</reference>
<proteinExistence type="predicted"/>
<comment type="caution">
    <text evidence="1">The sequence shown here is derived from an EMBL/GenBank/DDBJ whole genome shotgun (WGS) entry which is preliminary data.</text>
</comment>
<dbReference type="AlphaFoldDB" id="A0A081N1X5"/>
<evidence type="ECO:0000313" key="2">
    <source>
        <dbReference type="Proteomes" id="UP000028006"/>
    </source>
</evidence>
<dbReference type="RefSeq" id="WP_034877809.1">
    <property type="nucleotide sequence ID" value="NZ_JOKG01000004.1"/>
</dbReference>
<gene>
    <name evidence="1" type="ORF">GZ77_18145</name>
</gene>
<sequence>MRLLTRHPKDQSREITIVLTERQLEAIIRTLRELSLILEYSYNQLTDEDKKYAKLAQRELMKSRTWNLLEKIQLEARP</sequence>
<evidence type="ECO:0000313" key="1">
    <source>
        <dbReference type="EMBL" id="KEQ12448.1"/>
    </source>
</evidence>
<keyword evidence="2" id="KW-1185">Reference proteome</keyword>
<accession>A0A081N1X5</accession>
<name>A0A081N1X5_9GAMM</name>
<protein>
    <submittedName>
        <fullName evidence="1">Uncharacterized protein</fullName>
    </submittedName>
</protein>
<dbReference type="Proteomes" id="UP000028006">
    <property type="component" value="Unassembled WGS sequence"/>
</dbReference>
<organism evidence="1 2">
    <name type="scientific">Endozoicomonas montiporae</name>
    <dbReference type="NCBI Taxonomy" id="1027273"/>
    <lineage>
        <taxon>Bacteria</taxon>
        <taxon>Pseudomonadati</taxon>
        <taxon>Pseudomonadota</taxon>
        <taxon>Gammaproteobacteria</taxon>
        <taxon>Oceanospirillales</taxon>
        <taxon>Endozoicomonadaceae</taxon>
        <taxon>Endozoicomonas</taxon>
    </lineage>
</organism>
<dbReference type="EMBL" id="JOKG01000004">
    <property type="protein sequence ID" value="KEQ12448.1"/>
    <property type="molecule type" value="Genomic_DNA"/>
</dbReference>